<evidence type="ECO:0000256" key="2">
    <source>
        <dbReference type="ARBA" id="ARBA00022679"/>
    </source>
</evidence>
<sequence>MTSSSDRFSLTRRLPADHQAEALRSDVLKGLTGRPKTLPPKWFYDGRGSELFERITRLPEYYPTRAEHAILRERAGEIAEAAGAATLVELGSGSSRKTRLLLDALTARGTLRLYAPLDVSEDALVAAGGALTADYPGLTVAAAVTDYEVDLTLPGEAPRLVAFLGGTLGNLDDAGRRAFYAALRPQLGPGDGLLLGADLVKPADVVVPAYDDAEGVTAAFNKNVLHVLNRELGAGFDPDAFDHRALWNARESRIEMRLCSRRAQTVPVPALDLTVDFERGEELRTEISVKFHRDGLTAELARAGFDVRHWWTDEGGRFALLLATPSPQGS</sequence>
<feature type="binding site" evidence="3">
    <location>
        <position position="210"/>
    </location>
    <ligand>
        <name>L-histidine</name>
        <dbReference type="ChEBI" id="CHEBI:57595"/>
    </ligand>
</feature>
<comment type="similarity">
    <text evidence="3">Belongs to the methyltransferase superfamily. EgtD family.</text>
</comment>
<dbReference type="RefSeq" id="WP_191209431.1">
    <property type="nucleotide sequence ID" value="NZ_JACXYU010000004.1"/>
</dbReference>
<gene>
    <name evidence="3 5" type="primary">egtD</name>
    <name evidence="5" type="ORF">IF129_11340</name>
</gene>
<feature type="binding site" evidence="3">
    <location>
        <position position="61"/>
    </location>
    <ligand>
        <name>L-histidine</name>
        <dbReference type="ChEBI" id="CHEBI:57595"/>
    </ligand>
</feature>
<feature type="binding site" evidence="3">
    <location>
        <begin position="146"/>
        <end position="147"/>
    </location>
    <ligand>
        <name>S-adenosyl-L-methionine</name>
        <dbReference type="ChEBI" id="CHEBI:59789"/>
    </ligand>
</feature>
<dbReference type="InterPro" id="IPR051128">
    <property type="entry name" value="EgtD_Methyltrsf_superfamily"/>
</dbReference>
<feature type="binding site" evidence="3">
    <location>
        <begin position="286"/>
        <end position="288"/>
    </location>
    <ligand>
        <name>L-histidine</name>
        <dbReference type="ChEBI" id="CHEBI:57595"/>
    </ligand>
</feature>
<comment type="pathway">
    <text evidence="3">Amino-acid biosynthesis; ergothioneine biosynthesis.</text>
</comment>
<dbReference type="NCBIfam" id="TIGR03438">
    <property type="entry name" value="egtD_ergothio"/>
    <property type="match status" value="1"/>
</dbReference>
<comment type="function">
    <text evidence="3">Catalyzes the SAM-dependent triple methylation of the alpha-amino group of histidine to form hercynine, a step in the biosynthesis pathway of ergothioneine.</text>
</comment>
<evidence type="ECO:0000259" key="4">
    <source>
        <dbReference type="Pfam" id="PF10017"/>
    </source>
</evidence>
<dbReference type="Proteomes" id="UP000632289">
    <property type="component" value="Unassembled WGS sequence"/>
</dbReference>
<dbReference type="PIRSF" id="PIRSF018005">
    <property type="entry name" value="UCP018005"/>
    <property type="match status" value="1"/>
</dbReference>
<dbReference type="InterPro" id="IPR035094">
    <property type="entry name" value="EgtD"/>
</dbReference>
<dbReference type="GO" id="GO:0032259">
    <property type="term" value="P:methylation"/>
    <property type="evidence" value="ECO:0007669"/>
    <property type="project" value="UniProtKB-KW"/>
</dbReference>
<dbReference type="InterPro" id="IPR019257">
    <property type="entry name" value="MeTrfase_dom"/>
</dbReference>
<protein>
    <recommendedName>
        <fullName evidence="3">Histidine N-alpha-methyltransferase</fullName>
        <ecNumber evidence="3">2.1.1.44</ecNumber>
    </recommendedName>
    <alternativeName>
        <fullName evidence="3">Histidine trimethyltransferase</fullName>
    </alternativeName>
</protein>
<evidence type="ECO:0000256" key="3">
    <source>
        <dbReference type="HAMAP-Rule" id="MF_02037"/>
    </source>
</evidence>
<keyword evidence="6" id="KW-1185">Reference proteome</keyword>
<reference evidence="5" key="1">
    <citation type="submission" date="2020-09" db="EMBL/GenBank/DDBJ databases">
        <title>Secondary metabolite and genome analysis of marine Streptomyces chumphonensis KK1-2T.</title>
        <authorList>
            <person name="Phongsopitanun W."/>
            <person name="Kanchanasin P."/>
            <person name="Pittayakhajonwut P."/>
            <person name="Suwanborirux K."/>
            <person name="Tanasupawat S."/>
        </authorList>
    </citation>
    <scope>NUCLEOTIDE SEQUENCE</scope>
    <source>
        <strain evidence="5">KK1-2</strain>
    </source>
</reference>
<comment type="caution">
    <text evidence="5">The sequence shown here is derived from an EMBL/GenBank/DDBJ whole genome shotgun (WGS) entry which is preliminary data.</text>
</comment>
<dbReference type="AlphaFoldDB" id="A0A927EZY1"/>
<dbReference type="EC" id="2.1.1.44" evidence="3"/>
<feature type="domain" description="Histidine-specific methyltransferase SAM-dependent" evidence="4">
    <location>
        <begin position="24"/>
        <end position="324"/>
    </location>
</feature>
<dbReference type="Pfam" id="PF10017">
    <property type="entry name" value="Methyltransf_33"/>
    <property type="match status" value="1"/>
</dbReference>
<evidence type="ECO:0000313" key="5">
    <source>
        <dbReference type="EMBL" id="MBD3932142.1"/>
    </source>
</evidence>
<proteinExistence type="inferred from homology"/>
<evidence type="ECO:0000256" key="1">
    <source>
        <dbReference type="ARBA" id="ARBA00022603"/>
    </source>
</evidence>
<dbReference type="PANTHER" id="PTHR43397">
    <property type="entry name" value="ERGOTHIONEINE BIOSYNTHESIS PROTEIN 1"/>
    <property type="match status" value="1"/>
</dbReference>
<organism evidence="5 6">
    <name type="scientific">Streptomyces chumphonensis</name>
    <dbReference type="NCBI Taxonomy" id="1214925"/>
    <lineage>
        <taxon>Bacteria</taxon>
        <taxon>Bacillati</taxon>
        <taxon>Actinomycetota</taxon>
        <taxon>Actinomycetes</taxon>
        <taxon>Kitasatosporales</taxon>
        <taxon>Streptomycetaceae</taxon>
        <taxon>Streptomyces</taxon>
    </lineage>
</organism>
<dbReference type="PANTHER" id="PTHR43397:SF1">
    <property type="entry name" value="ERGOTHIONEINE BIOSYNTHESIS PROTEIN 1"/>
    <property type="match status" value="1"/>
</dbReference>
<feature type="binding site" evidence="3">
    <location>
        <position position="170"/>
    </location>
    <ligand>
        <name>L-histidine</name>
        <dbReference type="ChEBI" id="CHEBI:57595"/>
    </ligand>
</feature>
<dbReference type="HAMAP" id="MF_02037">
    <property type="entry name" value="EgtD"/>
    <property type="match status" value="1"/>
</dbReference>
<dbReference type="GO" id="GO:0052706">
    <property type="term" value="F:L-histidine N(alpha)-methyltransferase activity"/>
    <property type="evidence" value="ECO:0007669"/>
    <property type="project" value="UniProtKB-UniRule"/>
</dbReference>
<keyword evidence="1 3" id="KW-0489">Methyltransferase</keyword>
<comment type="catalytic activity">
    <reaction evidence="3">
        <text>L-histidine + 3 S-adenosyl-L-methionine = hercynine + 3 S-adenosyl-L-homocysteine + 3 H(+)</text>
        <dbReference type="Rhea" id="RHEA:38471"/>
        <dbReference type="ChEBI" id="CHEBI:15378"/>
        <dbReference type="ChEBI" id="CHEBI:15781"/>
        <dbReference type="ChEBI" id="CHEBI:57595"/>
        <dbReference type="ChEBI" id="CHEBI:57856"/>
        <dbReference type="ChEBI" id="CHEBI:59789"/>
        <dbReference type="EC" id="2.1.1.44"/>
    </reaction>
</comment>
<dbReference type="InterPro" id="IPR029063">
    <property type="entry name" value="SAM-dependent_MTases_sf"/>
</dbReference>
<feature type="binding site" evidence="3">
    <location>
        <position position="97"/>
    </location>
    <ligand>
        <name>S-adenosyl-L-methionine</name>
        <dbReference type="ChEBI" id="CHEBI:59789"/>
    </ligand>
</feature>
<dbReference type="SUPFAM" id="SSF53335">
    <property type="entry name" value="S-adenosyl-L-methionine-dependent methyltransferases"/>
    <property type="match status" value="1"/>
</dbReference>
<feature type="binding site" evidence="3">
    <location>
        <position position="91"/>
    </location>
    <ligand>
        <name>S-adenosyl-L-methionine</name>
        <dbReference type="ChEBI" id="CHEBI:59789"/>
    </ligand>
</feature>
<dbReference type="GO" id="GO:0052699">
    <property type="term" value="P:ergothioneine biosynthetic process"/>
    <property type="evidence" value="ECO:0007669"/>
    <property type="project" value="UniProtKB-UniRule"/>
</dbReference>
<dbReference type="EMBL" id="JACXYU010000004">
    <property type="protein sequence ID" value="MBD3932142.1"/>
    <property type="molecule type" value="Genomic_DNA"/>
</dbReference>
<evidence type="ECO:0000313" key="6">
    <source>
        <dbReference type="Proteomes" id="UP000632289"/>
    </source>
</evidence>
<accession>A0A927EZY1</accession>
<keyword evidence="3" id="KW-0949">S-adenosyl-L-methionine</keyword>
<name>A0A927EZY1_9ACTN</name>
<dbReference type="Gene3D" id="3.40.50.150">
    <property type="entry name" value="Vaccinia Virus protein VP39"/>
    <property type="match status" value="1"/>
</dbReference>
<comment type="subunit">
    <text evidence="3">Monomer.</text>
</comment>
<dbReference type="InterPro" id="IPR032888">
    <property type="entry name" value="EgtD_Actinobacteria"/>
</dbReference>
<dbReference type="GO" id="GO:0008276">
    <property type="term" value="F:protein methyltransferase activity"/>
    <property type="evidence" value="ECO:0007669"/>
    <property type="project" value="InterPro"/>
</dbReference>
<keyword evidence="2 3" id="KW-0808">Transferase</keyword>
<feature type="binding site" evidence="3">
    <location>
        <position position="118"/>
    </location>
    <ligand>
        <name>S-adenosyl-L-methionine</name>
        <dbReference type="ChEBI" id="CHEBI:59789"/>
    </ligand>
</feature>
<dbReference type="InterPro" id="IPR017804">
    <property type="entry name" value="MeTrfase_EgtD-like"/>
</dbReference>